<dbReference type="EMBL" id="JASJQH010002671">
    <property type="protein sequence ID" value="KAK9760019.1"/>
    <property type="molecule type" value="Genomic_DNA"/>
</dbReference>
<reference evidence="2 3" key="1">
    <citation type="submission" date="2023-04" db="EMBL/GenBank/DDBJ databases">
        <title>Genome of Basidiobolus ranarum AG-B5.</title>
        <authorList>
            <person name="Stajich J.E."/>
            <person name="Carter-House D."/>
            <person name="Gryganskyi A."/>
        </authorList>
    </citation>
    <scope>NUCLEOTIDE SEQUENCE [LARGE SCALE GENOMIC DNA]</scope>
    <source>
        <strain evidence="2 3">AG-B5</strain>
    </source>
</reference>
<keyword evidence="1" id="KW-0812">Transmembrane</keyword>
<dbReference type="Proteomes" id="UP001479436">
    <property type="component" value="Unassembled WGS sequence"/>
</dbReference>
<feature type="transmembrane region" description="Helical" evidence="1">
    <location>
        <begin position="150"/>
        <end position="177"/>
    </location>
</feature>
<feature type="transmembrane region" description="Helical" evidence="1">
    <location>
        <begin position="85"/>
        <end position="107"/>
    </location>
</feature>
<proteinExistence type="predicted"/>
<keyword evidence="1" id="KW-0472">Membrane</keyword>
<evidence type="ECO:0000313" key="3">
    <source>
        <dbReference type="Proteomes" id="UP001479436"/>
    </source>
</evidence>
<feature type="transmembrane region" description="Helical" evidence="1">
    <location>
        <begin position="113"/>
        <end position="138"/>
    </location>
</feature>
<accession>A0ABR2WEV2</accession>
<feature type="transmembrane region" description="Helical" evidence="1">
    <location>
        <begin position="6"/>
        <end position="26"/>
    </location>
</feature>
<evidence type="ECO:0000256" key="1">
    <source>
        <dbReference type="SAM" id="Phobius"/>
    </source>
</evidence>
<keyword evidence="1" id="KW-1133">Transmembrane helix</keyword>
<comment type="caution">
    <text evidence="2">The sequence shown here is derived from an EMBL/GenBank/DDBJ whole genome shotgun (WGS) entry which is preliminary data.</text>
</comment>
<evidence type="ECO:0000313" key="2">
    <source>
        <dbReference type="EMBL" id="KAK9760019.1"/>
    </source>
</evidence>
<name>A0ABR2WEV2_9FUNG</name>
<keyword evidence="3" id="KW-1185">Reference proteome</keyword>
<organism evidence="2 3">
    <name type="scientific">Basidiobolus ranarum</name>
    <dbReference type="NCBI Taxonomy" id="34480"/>
    <lineage>
        <taxon>Eukaryota</taxon>
        <taxon>Fungi</taxon>
        <taxon>Fungi incertae sedis</taxon>
        <taxon>Zoopagomycota</taxon>
        <taxon>Entomophthoromycotina</taxon>
        <taxon>Basidiobolomycetes</taxon>
        <taxon>Basidiobolales</taxon>
        <taxon>Basidiobolaceae</taxon>
        <taxon>Basidiobolus</taxon>
    </lineage>
</organism>
<gene>
    <name evidence="2" type="ORF">K7432_016378</name>
</gene>
<protein>
    <submittedName>
        <fullName evidence="2">Uncharacterized protein</fullName>
    </submittedName>
</protein>
<sequence length="185" mass="20980">MTSLRTYAVVSLLFTISYAFSLYSIFQNTWLRVRPLNPFKLNESYGLWTKCDILGYCRSFPDATKGDCTEYNFCTKWHVAQASMAFSGFLGGMIFIILLGLIFASYAQQSKGWGLVTLLLTIHAMCQMVSMFFIADLYNNSTQFYYGTSYDVSFIFCIVSWVVDIMIAVILSTVAILSPPAYYPL</sequence>